<evidence type="ECO:0000313" key="1">
    <source>
        <dbReference type="EMBL" id="CAK5078257.1"/>
    </source>
</evidence>
<organism evidence="1 2">
    <name type="scientific">Meloidogyne enterolobii</name>
    <name type="common">Root-knot nematode worm</name>
    <name type="synonym">Meloidogyne mayaguensis</name>
    <dbReference type="NCBI Taxonomy" id="390850"/>
    <lineage>
        <taxon>Eukaryota</taxon>
        <taxon>Metazoa</taxon>
        <taxon>Ecdysozoa</taxon>
        <taxon>Nematoda</taxon>
        <taxon>Chromadorea</taxon>
        <taxon>Rhabditida</taxon>
        <taxon>Tylenchina</taxon>
        <taxon>Tylenchomorpha</taxon>
        <taxon>Tylenchoidea</taxon>
        <taxon>Meloidogynidae</taxon>
        <taxon>Meloidogyninae</taxon>
        <taxon>Meloidogyne</taxon>
    </lineage>
</organism>
<accession>A0ACB0ZGS6</accession>
<sequence length="97" mass="10523">MPQTAHCDNSTTKSGCCKGPDYCIHTPLGCGYECSDNSKCIKEGKTCDYLKDGCCYGMKCVASSKTCKQCSFNKCTTTDDCCIGHCANGKCYKYIDC</sequence>
<name>A0ACB0ZGS6_MELEN</name>
<keyword evidence="2" id="KW-1185">Reference proteome</keyword>
<dbReference type="EMBL" id="CAVMJV010000035">
    <property type="protein sequence ID" value="CAK5078257.1"/>
    <property type="molecule type" value="Genomic_DNA"/>
</dbReference>
<protein>
    <submittedName>
        <fullName evidence="1">Uncharacterized protein</fullName>
    </submittedName>
</protein>
<evidence type="ECO:0000313" key="2">
    <source>
        <dbReference type="Proteomes" id="UP001497535"/>
    </source>
</evidence>
<dbReference type="Proteomes" id="UP001497535">
    <property type="component" value="Unassembled WGS sequence"/>
</dbReference>
<comment type="caution">
    <text evidence="1">The sequence shown here is derived from an EMBL/GenBank/DDBJ whole genome shotgun (WGS) entry which is preliminary data.</text>
</comment>
<gene>
    <name evidence="1" type="ORF">MENTE1834_LOCUS25302</name>
</gene>
<proteinExistence type="predicted"/>
<reference evidence="1" key="1">
    <citation type="submission" date="2023-11" db="EMBL/GenBank/DDBJ databases">
        <authorList>
            <person name="Poullet M."/>
        </authorList>
    </citation>
    <scope>NUCLEOTIDE SEQUENCE</scope>
    <source>
        <strain evidence="1">E1834</strain>
    </source>
</reference>